<proteinExistence type="predicted"/>
<reference evidence="2" key="1">
    <citation type="submission" date="2014-11" db="EMBL/GenBank/DDBJ databases">
        <authorList>
            <person name="Amaro Gonzalez C."/>
        </authorList>
    </citation>
    <scope>NUCLEOTIDE SEQUENCE</scope>
</reference>
<evidence type="ECO:0000256" key="1">
    <source>
        <dbReference type="SAM" id="MobiDB-lite"/>
    </source>
</evidence>
<feature type="region of interest" description="Disordered" evidence="1">
    <location>
        <begin position="1"/>
        <end position="20"/>
    </location>
</feature>
<name>A0A0E9TLP7_ANGAN</name>
<dbReference type="EMBL" id="GBXM01054899">
    <property type="protein sequence ID" value="JAH53678.1"/>
    <property type="molecule type" value="Transcribed_RNA"/>
</dbReference>
<dbReference type="AlphaFoldDB" id="A0A0E9TLP7"/>
<evidence type="ECO:0000313" key="2">
    <source>
        <dbReference type="EMBL" id="JAH53678.1"/>
    </source>
</evidence>
<reference evidence="2" key="2">
    <citation type="journal article" date="2015" name="Fish Shellfish Immunol.">
        <title>Early steps in the European eel (Anguilla anguilla)-Vibrio vulnificus interaction in the gills: Role of the RtxA13 toxin.</title>
        <authorList>
            <person name="Callol A."/>
            <person name="Pajuelo D."/>
            <person name="Ebbesson L."/>
            <person name="Teles M."/>
            <person name="MacKenzie S."/>
            <person name="Amaro C."/>
        </authorList>
    </citation>
    <scope>NUCLEOTIDE SEQUENCE</scope>
</reference>
<organism evidence="2">
    <name type="scientific">Anguilla anguilla</name>
    <name type="common">European freshwater eel</name>
    <name type="synonym">Muraena anguilla</name>
    <dbReference type="NCBI Taxonomy" id="7936"/>
    <lineage>
        <taxon>Eukaryota</taxon>
        <taxon>Metazoa</taxon>
        <taxon>Chordata</taxon>
        <taxon>Craniata</taxon>
        <taxon>Vertebrata</taxon>
        <taxon>Euteleostomi</taxon>
        <taxon>Actinopterygii</taxon>
        <taxon>Neopterygii</taxon>
        <taxon>Teleostei</taxon>
        <taxon>Anguilliformes</taxon>
        <taxon>Anguillidae</taxon>
        <taxon>Anguilla</taxon>
    </lineage>
</organism>
<accession>A0A0E9TLP7</accession>
<sequence>MTAERLARKPRRSLSRAKAI</sequence>
<protein>
    <submittedName>
        <fullName evidence="2">Uncharacterized protein</fullName>
    </submittedName>
</protein>
<feature type="compositionally biased region" description="Basic residues" evidence="1">
    <location>
        <begin position="8"/>
        <end position="20"/>
    </location>
</feature>